<proteinExistence type="predicted"/>
<feature type="region of interest" description="Disordered" evidence="1">
    <location>
        <begin position="61"/>
        <end position="106"/>
    </location>
</feature>
<protein>
    <submittedName>
        <fullName evidence="2">Uncharacterized protein</fullName>
    </submittedName>
</protein>
<sequence length="125" mass="14302">MKRTLSTSTILKHAFLATFPNTRIKKIIRRTCNSTPKDKSTSESSRRIPFYTKTFPNIPFSPMPPQSAHAPHPPWTRPPPSPNPQSSIPFCRRSLRPHRTGSPRYTLPGARDRSLAMAMDCCWWL</sequence>
<dbReference type="EMBL" id="BPLR01009919">
    <property type="protein sequence ID" value="GIY35490.1"/>
    <property type="molecule type" value="Genomic_DNA"/>
</dbReference>
<evidence type="ECO:0000313" key="2">
    <source>
        <dbReference type="EMBL" id="GIY35490.1"/>
    </source>
</evidence>
<dbReference type="AlphaFoldDB" id="A0AAV4SN22"/>
<gene>
    <name evidence="2" type="ORF">CEXT_67711</name>
</gene>
<organism evidence="2 3">
    <name type="scientific">Caerostris extrusa</name>
    <name type="common">Bark spider</name>
    <name type="synonym">Caerostris bankana</name>
    <dbReference type="NCBI Taxonomy" id="172846"/>
    <lineage>
        <taxon>Eukaryota</taxon>
        <taxon>Metazoa</taxon>
        <taxon>Ecdysozoa</taxon>
        <taxon>Arthropoda</taxon>
        <taxon>Chelicerata</taxon>
        <taxon>Arachnida</taxon>
        <taxon>Araneae</taxon>
        <taxon>Araneomorphae</taxon>
        <taxon>Entelegynae</taxon>
        <taxon>Araneoidea</taxon>
        <taxon>Araneidae</taxon>
        <taxon>Caerostris</taxon>
    </lineage>
</organism>
<reference evidence="2 3" key="1">
    <citation type="submission" date="2021-06" db="EMBL/GenBank/DDBJ databases">
        <title>Caerostris extrusa draft genome.</title>
        <authorList>
            <person name="Kono N."/>
            <person name="Arakawa K."/>
        </authorList>
    </citation>
    <scope>NUCLEOTIDE SEQUENCE [LARGE SCALE GENOMIC DNA]</scope>
</reference>
<feature type="compositionally biased region" description="Pro residues" evidence="1">
    <location>
        <begin position="61"/>
        <end position="83"/>
    </location>
</feature>
<keyword evidence="3" id="KW-1185">Reference proteome</keyword>
<accession>A0AAV4SN22</accession>
<evidence type="ECO:0000256" key="1">
    <source>
        <dbReference type="SAM" id="MobiDB-lite"/>
    </source>
</evidence>
<evidence type="ECO:0000313" key="3">
    <source>
        <dbReference type="Proteomes" id="UP001054945"/>
    </source>
</evidence>
<dbReference type="Proteomes" id="UP001054945">
    <property type="component" value="Unassembled WGS sequence"/>
</dbReference>
<name>A0AAV4SN22_CAEEX</name>
<comment type="caution">
    <text evidence="2">The sequence shown here is derived from an EMBL/GenBank/DDBJ whole genome shotgun (WGS) entry which is preliminary data.</text>
</comment>